<evidence type="ECO:0000256" key="9">
    <source>
        <dbReference type="PROSITE-ProRule" id="PRU01263"/>
    </source>
</evidence>
<keyword evidence="4 8" id="KW-0863">Zinc-finger</keyword>
<dbReference type="FunFam" id="3.30.160.60:FF:000340">
    <property type="entry name" value="zinc finger protein 473 isoform X1"/>
    <property type="match status" value="1"/>
</dbReference>
<feature type="compositionally biased region" description="Polar residues" evidence="10">
    <location>
        <begin position="459"/>
        <end position="470"/>
    </location>
</feature>
<name>A0AAW1CXM5_9HEMI</name>
<feature type="domain" description="ZAD" evidence="12">
    <location>
        <begin position="9"/>
        <end position="87"/>
    </location>
</feature>
<dbReference type="FunFam" id="3.30.160.60:FF:000446">
    <property type="entry name" value="Zinc finger protein"/>
    <property type="match status" value="1"/>
</dbReference>
<evidence type="ECO:0000256" key="3">
    <source>
        <dbReference type="ARBA" id="ARBA00022737"/>
    </source>
</evidence>
<evidence type="ECO:0000256" key="7">
    <source>
        <dbReference type="ARBA" id="ARBA00023242"/>
    </source>
</evidence>
<keyword evidence="14" id="KW-1185">Reference proteome</keyword>
<dbReference type="PROSITE" id="PS00028">
    <property type="entry name" value="ZINC_FINGER_C2H2_1"/>
    <property type="match status" value="5"/>
</dbReference>
<dbReference type="EMBL" id="JAPXFL010000010">
    <property type="protein sequence ID" value="KAK9501039.1"/>
    <property type="molecule type" value="Genomic_DNA"/>
</dbReference>
<feature type="binding site" evidence="9">
    <location>
        <position position="63"/>
    </location>
    <ligand>
        <name>Zn(2+)</name>
        <dbReference type="ChEBI" id="CHEBI:29105"/>
    </ligand>
</feature>
<reference evidence="13 14" key="1">
    <citation type="submission" date="2022-12" db="EMBL/GenBank/DDBJ databases">
        <title>Chromosome-level genome assembly of true bugs.</title>
        <authorList>
            <person name="Ma L."/>
            <person name="Li H."/>
        </authorList>
    </citation>
    <scope>NUCLEOTIDE SEQUENCE [LARGE SCALE GENOMIC DNA]</scope>
    <source>
        <strain evidence="13">Lab_2022b</strain>
    </source>
</reference>
<feature type="region of interest" description="Disordered" evidence="10">
    <location>
        <begin position="267"/>
        <end position="332"/>
    </location>
</feature>
<accession>A0AAW1CXM5</accession>
<dbReference type="PANTHER" id="PTHR24376">
    <property type="entry name" value="ZINC FINGER PROTEIN"/>
    <property type="match status" value="1"/>
</dbReference>
<dbReference type="Pfam" id="PF00096">
    <property type="entry name" value="zf-C2H2"/>
    <property type="match status" value="5"/>
</dbReference>
<dbReference type="InterPro" id="IPR012934">
    <property type="entry name" value="Znf_AD"/>
</dbReference>
<feature type="compositionally biased region" description="Low complexity" evidence="10">
    <location>
        <begin position="267"/>
        <end position="315"/>
    </location>
</feature>
<feature type="domain" description="C2H2-type" evidence="11">
    <location>
        <begin position="342"/>
        <end position="369"/>
    </location>
</feature>
<keyword evidence="6" id="KW-0238">DNA-binding</keyword>
<dbReference type="InterPro" id="IPR013087">
    <property type="entry name" value="Znf_C2H2_type"/>
</dbReference>
<dbReference type="PANTHER" id="PTHR24376:SF235">
    <property type="entry name" value="C2H2-TYPE DOMAIN-CONTAINING PROTEIN"/>
    <property type="match status" value="1"/>
</dbReference>
<comment type="caution">
    <text evidence="13">The sequence shown here is derived from an EMBL/GenBank/DDBJ whole genome shotgun (WGS) entry which is preliminary data.</text>
</comment>
<dbReference type="SUPFAM" id="SSF57716">
    <property type="entry name" value="Glucocorticoid receptor-like (DNA-binding domain)"/>
    <property type="match status" value="1"/>
</dbReference>
<feature type="region of interest" description="Disordered" evidence="10">
    <location>
        <begin position="459"/>
        <end position="511"/>
    </location>
</feature>
<evidence type="ECO:0000256" key="5">
    <source>
        <dbReference type="ARBA" id="ARBA00022833"/>
    </source>
</evidence>
<dbReference type="PROSITE" id="PS50157">
    <property type="entry name" value="ZINC_FINGER_C2H2_2"/>
    <property type="match status" value="5"/>
</dbReference>
<evidence type="ECO:0000259" key="11">
    <source>
        <dbReference type="PROSITE" id="PS50157"/>
    </source>
</evidence>
<dbReference type="SMART" id="SM00868">
    <property type="entry name" value="zf-AD"/>
    <property type="match status" value="1"/>
</dbReference>
<evidence type="ECO:0000256" key="2">
    <source>
        <dbReference type="ARBA" id="ARBA00022723"/>
    </source>
</evidence>
<dbReference type="SMART" id="SM00355">
    <property type="entry name" value="ZnF_C2H2"/>
    <property type="match status" value="6"/>
</dbReference>
<dbReference type="AlphaFoldDB" id="A0AAW1CXM5"/>
<feature type="domain" description="C2H2-type" evidence="11">
    <location>
        <begin position="371"/>
        <end position="398"/>
    </location>
</feature>
<evidence type="ECO:0000256" key="4">
    <source>
        <dbReference type="ARBA" id="ARBA00022771"/>
    </source>
</evidence>
<feature type="domain" description="C2H2-type" evidence="11">
    <location>
        <begin position="543"/>
        <end position="571"/>
    </location>
</feature>
<feature type="binding site" evidence="9">
    <location>
        <position position="14"/>
    </location>
    <ligand>
        <name>Zn(2+)</name>
        <dbReference type="ChEBI" id="CHEBI:29105"/>
    </ligand>
</feature>
<evidence type="ECO:0000256" key="10">
    <source>
        <dbReference type="SAM" id="MobiDB-lite"/>
    </source>
</evidence>
<proteinExistence type="predicted"/>
<keyword evidence="5 9" id="KW-0862">Zinc</keyword>
<dbReference type="Proteomes" id="UP001461498">
    <property type="component" value="Unassembled WGS sequence"/>
</dbReference>
<dbReference type="Gene3D" id="3.40.1800.20">
    <property type="match status" value="1"/>
</dbReference>
<dbReference type="PROSITE" id="PS51915">
    <property type="entry name" value="ZAD"/>
    <property type="match status" value="1"/>
</dbReference>
<protein>
    <submittedName>
        <fullName evidence="13">Uncharacterized protein</fullName>
    </submittedName>
</protein>
<evidence type="ECO:0000256" key="1">
    <source>
        <dbReference type="ARBA" id="ARBA00004123"/>
    </source>
</evidence>
<keyword evidence="2 9" id="KW-0479">Metal-binding</keyword>
<evidence type="ECO:0000256" key="8">
    <source>
        <dbReference type="PROSITE-ProRule" id="PRU00042"/>
    </source>
</evidence>
<dbReference type="GO" id="GO:0005634">
    <property type="term" value="C:nucleus"/>
    <property type="evidence" value="ECO:0007669"/>
    <property type="project" value="UniProtKB-SubCell"/>
</dbReference>
<feature type="binding site" evidence="9">
    <location>
        <position position="11"/>
    </location>
    <ligand>
        <name>Zn(2+)</name>
        <dbReference type="ChEBI" id="CHEBI:29105"/>
    </ligand>
</feature>
<evidence type="ECO:0000256" key="6">
    <source>
        <dbReference type="ARBA" id="ARBA00023125"/>
    </source>
</evidence>
<keyword evidence="7" id="KW-0539">Nucleus</keyword>
<feature type="domain" description="C2H2-type" evidence="11">
    <location>
        <begin position="572"/>
        <end position="597"/>
    </location>
</feature>
<organism evidence="13 14">
    <name type="scientific">Rhynocoris fuscipes</name>
    <dbReference type="NCBI Taxonomy" id="488301"/>
    <lineage>
        <taxon>Eukaryota</taxon>
        <taxon>Metazoa</taxon>
        <taxon>Ecdysozoa</taxon>
        <taxon>Arthropoda</taxon>
        <taxon>Hexapoda</taxon>
        <taxon>Insecta</taxon>
        <taxon>Pterygota</taxon>
        <taxon>Neoptera</taxon>
        <taxon>Paraneoptera</taxon>
        <taxon>Hemiptera</taxon>
        <taxon>Heteroptera</taxon>
        <taxon>Panheteroptera</taxon>
        <taxon>Cimicomorpha</taxon>
        <taxon>Reduviidae</taxon>
        <taxon>Harpactorinae</taxon>
        <taxon>Harpactorini</taxon>
        <taxon>Rhynocoris</taxon>
    </lineage>
</organism>
<gene>
    <name evidence="13" type="ORF">O3M35_002163</name>
</gene>
<dbReference type="GO" id="GO:0008270">
    <property type="term" value="F:zinc ion binding"/>
    <property type="evidence" value="ECO:0007669"/>
    <property type="project" value="UniProtKB-UniRule"/>
</dbReference>
<evidence type="ECO:0000259" key="12">
    <source>
        <dbReference type="PROSITE" id="PS51915"/>
    </source>
</evidence>
<dbReference type="FunFam" id="3.30.160.60:FF:000624">
    <property type="entry name" value="zinc finger protein 697"/>
    <property type="match status" value="1"/>
</dbReference>
<dbReference type="FunFam" id="3.30.160.60:FF:001009">
    <property type="entry name" value="Zinc finger protein 26"/>
    <property type="match status" value="1"/>
</dbReference>
<comment type="subcellular location">
    <subcellularLocation>
        <location evidence="1">Nucleus</location>
    </subcellularLocation>
</comment>
<dbReference type="Gene3D" id="3.30.160.60">
    <property type="entry name" value="Classic Zinc Finger"/>
    <property type="match status" value="5"/>
</dbReference>
<dbReference type="GO" id="GO:0003677">
    <property type="term" value="F:DNA binding"/>
    <property type="evidence" value="ECO:0007669"/>
    <property type="project" value="UniProtKB-KW"/>
</dbReference>
<keyword evidence="3" id="KW-0677">Repeat</keyword>
<feature type="compositionally biased region" description="Pro residues" evidence="10">
    <location>
        <begin position="492"/>
        <end position="503"/>
    </location>
</feature>
<dbReference type="SUPFAM" id="SSF57667">
    <property type="entry name" value="beta-beta-alpha zinc fingers"/>
    <property type="match status" value="4"/>
</dbReference>
<dbReference type="Pfam" id="PF07776">
    <property type="entry name" value="zf-AD"/>
    <property type="match status" value="1"/>
</dbReference>
<evidence type="ECO:0000313" key="14">
    <source>
        <dbReference type="Proteomes" id="UP001461498"/>
    </source>
</evidence>
<dbReference type="InterPro" id="IPR036236">
    <property type="entry name" value="Znf_C2H2_sf"/>
</dbReference>
<feature type="domain" description="C2H2-type" evidence="11">
    <location>
        <begin position="515"/>
        <end position="542"/>
    </location>
</feature>
<sequence length="597" mass="65897">MDGLEDVTKVCRLCLQGGEVMCPIFTSGLQNNGTVALPYRIMSCARVRLIEGDGLPPNVCASCLAQVDRSYQFKLLCERTELTLRGVVKGDSSSDTESLDGGESWDMTKFTPEVIIKEDADEGLIENGLPSPEHQLESFLSHQHSHHPLYPLHQVEELLRNHGTEIKVQADQQDLNSSSSLVGNGHHTAVPVSLGGQPAALLVAHRLVPVMGHHHQQQGGAVTHGAGTPTAAVLVATTAPTAAIVSQQPQKQQPSAPKVTIVATPMTVTTKQQQQQQSTPPPMQKAQPQQQQQHNGNTHHSSSQQQQKSKQQTQNDVHHHSALDSSSLSSRSRRCRGGDKLFKCSQCNKSYSFSSALSRHKAVHNKELRPHICKVCNKGFTHPDKLTRHQKTHSMDVFMSCDVCNRPFKSYPAYQKHKQSGNCESGLTVNDNCTNYCEFCNCEFDSDKTHICSNGNAADENTPQVATSAENSPSNNSNNREEKRVEPDEEPVPSPPPAPPSPPSNSRRTKGKSDFKCKVCEKYFATKGSLEVHSTIHTGVRPFVCSACGKSFRHKVNLMEHFQRKHSQVRPYICDVCAARFVTKQELVRHYRKHIGD</sequence>
<feature type="binding site" evidence="9">
    <location>
        <position position="60"/>
    </location>
    <ligand>
        <name>Zn(2+)</name>
        <dbReference type="ChEBI" id="CHEBI:29105"/>
    </ligand>
</feature>
<evidence type="ECO:0000313" key="13">
    <source>
        <dbReference type="EMBL" id="KAK9501039.1"/>
    </source>
</evidence>